<gene>
    <name evidence="1" type="ORF">L6452_03072</name>
</gene>
<organism evidence="1 2">
    <name type="scientific">Arctium lappa</name>
    <name type="common">Greater burdock</name>
    <name type="synonym">Lappa major</name>
    <dbReference type="NCBI Taxonomy" id="4217"/>
    <lineage>
        <taxon>Eukaryota</taxon>
        <taxon>Viridiplantae</taxon>
        <taxon>Streptophyta</taxon>
        <taxon>Embryophyta</taxon>
        <taxon>Tracheophyta</taxon>
        <taxon>Spermatophyta</taxon>
        <taxon>Magnoliopsida</taxon>
        <taxon>eudicotyledons</taxon>
        <taxon>Gunneridae</taxon>
        <taxon>Pentapetalae</taxon>
        <taxon>asterids</taxon>
        <taxon>campanulids</taxon>
        <taxon>Asterales</taxon>
        <taxon>Asteraceae</taxon>
        <taxon>Carduoideae</taxon>
        <taxon>Cardueae</taxon>
        <taxon>Arctiinae</taxon>
        <taxon>Arctium</taxon>
    </lineage>
</organism>
<proteinExistence type="predicted"/>
<dbReference type="Proteomes" id="UP001055879">
    <property type="component" value="Linkage Group LG01"/>
</dbReference>
<keyword evidence="2" id="KW-1185">Reference proteome</keyword>
<dbReference type="EMBL" id="CM042047">
    <property type="protein sequence ID" value="KAI3771900.1"/>
    <property type="molecule type" value="Genomic_DNA"/>
</dbReference>
<sequence length="94" mass="10759">MRPATLAWSCDMLKTQEEDIKLMDDKRGLITATKWEIERLLKSLLAKYPNDEDFIKYLDVLGCIFKDEVRDEGKGKCDMGEASNSSKTHQDGET</sequence>
<reference evidence="1 2" key="2">
    <citation type="journal article" date="2022" name="Mol. Ecol. Resour.">
        <title>The genomes of chicory, endive, great burdock and yacon provide insights into Asteraceae paleo-polyploidization history and plant inulin production.</title>
        <authorList>
            <person name="Fan W."/>
            <person name="Wang S."/>
            <person name="Wang H."/>
            <person name="Wang A."/>
            <person name="Jiang F."/>
            <person name="Liu H."/>
            <person name="Zhao H."/>
            <person name="Xu D."/>
            <person name="Zhang Y."/>
        </authorList>
    </citation>
    <scope>NUCLEOTIDE SEQUENCE [LARGE SCALE GENOMIC DNA]</scope>
    <source>
        <strain evidence="2">cv. Niubang</strain>
    </source>
</reference>
<accession>A0ACB9FL71</accession>
<evidence type="ECO:0000313" key="1">
    <source>
        <dbReference type="EMBL" id="KAI3771900.1"/>
    </source>
</evidence>
<reference evidence="2" key="1">
    <citation type="journal article" date="2022" name="Mol. Ecol. Resour.">
        <title>The genomes of chicory, endive, great burdock and yacon provide insights into Asteraceae palaeo-polyploidization history and plant inulin production.</title>
        <authorList>
            <person name="Fan W."/>
            <person name="Wang S."/>
            <person name="Wang H."/>
            <person name="Wang A."/>
            <person name="Jiang F."/>
            <person name="Liu H."/>
            <person name="Zhao H."/>
            <person name="Xu D."/>
            <person name="Zhang Y."/>
        </authorList>
    </citation>
    <scope>NUCLEOTIDE SEQUENCE [LARGE SCALE GENOMIC DNA]</scope>
    <source>
        <strain evidence="2">cv. Niubang</strain>
    </source>
</reference>
<protein>
    <submittedName>
        <fullName evidence="1">Uncharacterized protein</fullName>
    </submittedName>
</protein>
<comment type="caution">
    <text evidence="1">The sequence shown here is derived from an EMBL/GenBank/DDBJ whole genome shotgun (WGS) entry which is preliminary data.</text>
</comment>
<name>A0ACB9FL71_ARCLA</name>
<evidence type="ECO:0000313" key="2">
    <source>
        <dbReference type="Proteomes" id="UP001055879"/>
    </source>
</evidence>